<name>A0A1Y6B8C5_9BACT</name>
<keyword evidence="3" id="KW-1185">Reference proteome</keyword>
<gene>
    <name evidence="2" type="ORF">SAMN06296036_102310</name>
</gene>
<evidence type="ECO:0000256" key="1">
    <source>
        <dbReference type="SAM" id="SignalP"/>
    </source>
</evidence>
<dbReference type="Proteomes" id="UP000192907">
    <property type="component" value="Unassembled WGS sequence"/>
</dbReference>
<protein>
    <submittedName>
        <fullName evidence="2">Uncharacterized protein</fullName>
    </submittedName>
</protein>
<proteinExistence type="predicted"/>
<evidence type="ECO:0000313" key="2">
    <source>
        <dbReference type="EMBL" id="SME96795.1"/>
    </source>
</evidence>
<keyword evidence="1" id="KW-0732">Signal</keyword>
<feature type="signal peptide" evidence="1">
    <location>
        <begin position="1"/>
        <end position="22"/>
    </location>
</feature>
<feature type="chain" id="PRO_5013255293" evidence="1">
    <location>
        <begin position="23"/>
        <end position="149"/>
    </location>
</feature>
<sequence length="149" mass="16824">MLRNITFYLITLLAWQMAPARAESNIQMTLPVRWELTRTNLDAGAATESETYAEDWSLLRHSQLGLYIASPRAQVPVYPFDTPDGLSQIPSQVVIREDHLCQLLGVPFDDESPMIPLLIFTLSPSHGIFPYTITTANQGKLNVSFRVQY</sequence>
<accession>A0A1Y6B8C5</accession>
<organism evidence="2 3">
    <name type="scientific">Pseudobacteriovorax antillogorgiicola</name>
    <dbReference type="NCBI Taxonomy" id="1513793"/>
    <lineage>
        <taxon>Bacteria</taxon>
        <taxon>Pseudomonadati</taxon>
        <taxon>Bdellovibrionota</taxon>
        <taxon>Oligoflexia</taxon>
        <taxon>Oligoflexales</taxon>
        <taxon>Pseudobacteriovoracaceae</taxon>
        <taxon>Pseudobacteriovorax</taxon>
    </lineage>
</organism>
<dbReference type="EMBL" id="FWZT01000002">
    <property type="protein sequence ID" value="SME96795.1"/>
    <property type="molecule type" value="Genomic_DNA"/>
</dbReference>
<dbReference type="AlphaFoldDB" id="A0A1Y6B8C5"/>
<evidence type="ECO:0000313" key="3">
    <source>
        <dbReference type="Proteomes" id="UP000192907"/>
    </source>
</evidence>
<dbReference type="STRING" id="1513793.SAMN06296036_102310"/>
<dbReference type="RefSeq" id="WP_132315158.1">
    <property type="nucleotide sequence ID" value="NZ_FWZT01000002.1"/>
</dbReference>
<reference evidence="3" key="1">
    <citation type="submission" date="2017-04" db="EMBL/GenBank/DDBJ databases">
        <authorList>
            <person name="Varghese N."/>
            <person name="Submissions S."/>
        </authorList>
    </citation>
    <scope>NUCLEOTIDE SEQUENCE [LARGE SCALE GENOMIC DNA]</scope>
    <source>
        <strain evidence="3">RKEM611</strain>
    </source>
</reference>